<gene>
    <name evidence="2" type="ORF">BECKLFY1418A_GA0070994_10462</name>
</gene>
<protein>
    <submittedName>
        <fullName evidence="2">Uncharacterized protein</fullName>
    </submittedName>
</protein>
<name>A0A450UR21_9GAMM</name>
<evidence type="ECO:0000256" key="1">
    <source>
        <dbReference type="SAM" id="MobiDB-lite"/>
    </source>
</evidence>
<feature type="region of interest" description="Disordered" evidence="1">
    <location>
        <begin position="141"/>
        <end position="160"/>
    </location>
</feature>
<proteinExistence type="predicted"/>
<organism evidence="2">
    <name type="scientific">Candidatus Kentrum sp. LFY</name>
    <dbReference type="NCBI Taxonomy" id="2126342"/>
    <lineage>
        <taxon>Bacteria</taxon>
        <taxon>Pseudomonadati</taxon>
        <taxon>Pseudomonadota</taxon>
        <taxon>Gammaproteobacteria</taxon>
        <taxon>Candidatus Kentrum</taxon>
    </lineage>
</organism>
<dbReference type="AlphaFoldDB" id="A0A450UR21"/>
<dbReference type="EMBL" id="CAADFH010000046">
    <property type="protein sequence ID" value="VFJ95014.1"/>
    <property type="molecule type" value="Genomic_DNA"/>
</dbReference>
<evidence type="ECO:0000313" key="2">
    <source>
        <dbReference type="EMBL" id="VFJ95014.1"/>
    </source>
</evidence>
<accession>A0A450UR21</accession>
<reference evidence="2" key="1">
    <citation type="submission" date="2019-02" db="EMBL/GenBank/DDBJ databases">
        <authorList>
            <person name="Gruber-Vodicka R. H."/>
            <person name="Seah K. B. B."/>
        </authorList>
    </citation>
    <scope>NUCLEOTIDE SEQUENCE</scope>
    <source>
        <strain evidence="2">BECK_M6</strain>
    </source>
</reference>
<sequence length="160" mass="18124">MQNAQHAIEAAEPHHRERALRERFSDPDASHALLKPLTAYNDFAKRFGCQVYPPERLYWKQDLALDNGVALRIHGLTSTLLSGAGGDDDTRGSLYLSLLQTVLDPVDSMGRRITSTDFGYRDRYRFCCVWGFIPRTGRNTKEPPQKNSWVDFGTGKLPRA</sequence>